<dbReference type="GO" id="GO:0005789">
    <property type="term" value="C:endoplasmic reticulum membrane"/>
    <property type="evidence" value="ECO:0007669"/>
    <property type="project" value="UniProtKB-SubCell"/>
</dbReference>
<sequence>MNKENTEKLIRVINLLDKVCEYNETKDGSLDKLKSFNSSELSKTFGSLENHKFLFPLNYEKDTLDSNVNKIINEIKTTKSFFYFNKSRSEEKEESEGDHFSKTTRRDNDSSRSSVKRCPLVEEVLKKGRNDSKEHITSENGGRENARRCDTSVESGMLSVKIAFPEESYDSPKKRNYIDKVNAIYSYNDDTFSFVKVQTDNFTSKRDSFNVLRDHFSDSELLSFHNSNKKEQKLRNMLRKKGMNARDGDILNRDSSGSSAFITHARAYKNVRSDIDEDEYLDHKGTGQLLEKVIEHLNIKLKETICRYLKEIKKLNKANCTLSNKLENAVENNDEQAQEIRDLQKRICLIKEQKTEMNKIIEGYELEMDLSKKLTHEQKDEGKHRIALEQEIKNLKRELNLANCLNDKMKDEKLLLQEKIKNKDDKLRREKHKLRTANDLISEKNDLLVQLQYGSDTILDNYERVKNKLFESNEKCYFLSKTNFELFKGLKKKKKKIDTLNKEMSYLRYFMMGRGNPSTSYSHQMKEERISDAMNPNYTEDSRPNEQATTLVRKKRRILLKLCETGEMHTANVTSETDITGKVHISGETNINGKAELTEEKIRSLDNNLRTITSEHELLRKRYELLYRKYIRLLKRESRKNKDFTFIEEKKKEILSPKCDILHSFYFKKGKTMFNQNRQRNNKLIDYIKAKVIYRKQTGKNGYRNCKESGYRGDCGDYGDVEFYISNEILRRMDVKDIVNIRYIYSYGNMMRAAHSVSPQKSHSSDYTRLLVCLLLKYEYVSGLYETKAYPFVHLMNNNEYVGSGNYMVKNNLVNLLSLYEGVIYEEEKLGEDSSKVIDNLANTDDETKIERIIKEKIQHINKQVNTRHKDNININSVFNKKDNNENFIFTKKKTIILVVDFNSFNIVGDLPGKTTSINSRLLLMNELIMLFSKVYKKEDVLHYNILFFFTNYYHGIDNFIDSVNVIFRENIEFVICLDDFNGPDLYIHESEKMREEPISLFYHLLNEVRKYNEKGEDNFSKPNNVKVETQKIKIYDKHLPYLHQYFVLKKLTSFTLSSKNRNSTYFSKIPMIEQKLKINNLKTHINIIFKAIYLYIKHFNGETIYTNEVQRYMLKYINDIRSDDYLTTLSDSLNDHNKFFVYKDDIAKLINKIKNMTNPYGTDLNSLVMDYKIPHDKKQKYFYQKYVNITFSMAISYIFHYAHFLIVALFLALVYIFVNFHLVPSFFKSGIKLA</sequence>
<dbReference type="AlphaFoldDB" id="A0A1A8YR98"/>
<dbReference type="EMBL" id="FLRE01000083">
    <property type="protein sequence ID" value="SBT34631.1"/>
    <property type="molecule type" value="Genomic_DNA"/>
</dbReference>
<keyword evidence="7 11" id="KW-0472">Membrane</keyword>
<feature type="coiled-coil region" evidence="9">
    <location>
        <begin position="595"/>
        <end position="622"/>
    </location>
</feature>
<keyword evidence="8" id="KW-0325">Glycoprotein</keyword>
<organism evidence="12 15">
    <name type="scientific">Plasmodium ovale wallikeri</name>
    <dbReference type="NCBI Taxonomy" id="864142"/>
    <lineage>
        <taxon>Eukaryota</taxon>
        <taxon>Sar</taxon>
        <taxon>Alveolata</taxon>
        <taxon>Apicomplexa</taxon>
        <taxon>Aconoidasida</taxon>
        <taxon>Haemosporida</taxon>
        <taxon>Plasmodiidae</taxon>
        <taxon>Plasmodium</taxon>
        <taxon>Plasmodium (Plasmodium)</taxon>
    </lineage>
</organism>
<evidence type="ECO:0000256" key="1">
    <source>
        <dbReference type="ARBA" id="ARBA00004389"/>
    </source>
</evidence>
<comment type="similarity">
    <text evidence="2">Belongs to the nicastrin family.</text>
</comment>
<comment type="subcellular location">
    <subcellularLocation>
        <location evidence="1">Endoplasmic reticulum membrane</location>
        <topology evidence="1">Single-pass membrane protein</topology>
    </subcellularLocation>
</comment>
<evidence type="ECO:0000313" key="14">
    <source>
        <dbReference type="Proteomes" id="UP000078550"/>
    </source>
</evidence>
<evidence type="ECO:0000313" key="13">
    <source>
        <dbReference type="EMBL" id="SBT34631.1"/>
    </source>
</evidence>
<evidence type="ECO:0000256" key="11">
    <source>
        <dbReference type="SAM" id="Phobius"/>
    </source>
</evidence>
<accession>A0A1A8YR98</accession>
<evidence type="ECO:0000256" key="4">
    <source>
        <dbReference type="ARBA" id="ARBA00022729"/>
    </source>
</evidence>
<name>A0A1A8YR98_PLAOA</name>
<keyword evidence="6 11" id="KW-1133">Transmembrane helix</keyword>
<evidence type="ECO:0000256" key="3">
    <source>
        <dbReference type="ARBA" id="ARBA00022692"/>
    </source>
</evidence>
<dbReference type="InterPro" id="IPR016574">
    <property type="entry name" value="Nicalin"/>
</dbReference>
<evidence type="ECO:0000256" key="6">
    <source>
        <dbReference type="ARBA" id="ARBA00022989"/>
    </source>
</evidence>
<feature type="region of interest" description="Disordered" evidence="10">
    <location>
        <begin position="129"/>
        <end position="150"/>
    </location>
</feature>
<feature type="compositionally biased region" description="Basic and acidic residues" evidence="10">
    <location>
        <begin position="93"/>
        <end position="110"/>
    </location>
</feature>
<dbReference type="PANTHER" id="PTHR31826">
    <property type="entry name" value="NICALIN"/>
    <property type="match status" value="1"/>
</dbReference>
<dbReference type="Proteomes" id="UP000078555">
    <property type="component" value="Unassembled WGS sequence"/>
</dbReference>
<keyword evidence="15" id="KW-1185">Reference proteome</keyword>
<evidence type="ECO:0000313" key="15">
    <source>
        <dbReference type="Proteomes" id="UP000078555"/>
    </source>
</evidence>
<evidence type="ECO:0000256" key="2">
    <source>
        <dbReference type="ARBA" id="ARBA00007717"/>
    </source>
</evidence>
<evidence type="ECO:0000313" key="12">
    <source>
        <dbReference type="EMBL" id="SBT34153.1"/>
    </source>
</evidence>
<evidence type="ECO:0000256" key="7">
    <source>
        <dbReference type="ARBA" id="ARBA00023136"/>
    </source>
</evidence>
<keyword evidence="5" id="KW-0256">Endoplasmic reticulum</keyword>
<evidence type="ECO:0000256" key="9">
    <source>
        <dbReference type="SAM" id="Coils"/>
    </source>
</evidence>
<protein>
    <submittedName>
        <fullName evidence="12">Uncharacterized protein</fullName>
    </submittedName>
</protein>
<evidence type="ECO:0000256" key="10">
    <source>
        <dbReference type="SAM" id="MobiDB-lite"/>
    </source>
</evidence>
<keyword evidence="4" id="KW-0732">Signal</keyword>
<keyword evidence="3 11" id="KW-0812">Transmembrane</keyword>
<feature type="region of interest" description="Disordered" evidence="10">
    <location>
        <begin position="93"/>
        <end position="116"/>
    </location>
</feature>
<evidence type="ECO:0000256" key="5">
    <source>
        <dbReference type="ARBA" id="ARBA00022824"/>
    </source>
</evidence>
<gene>
    <name evidence="12" type="ORF">POVWA1_020700</name>
    <name evidence="13" type="ORF">POVWA2_020910</name>
</gene>
<feature type="transmembrane region" description="Helical" evidence="11">
    <location>
        <begin position="1199"/>
        <end position="1219"/>
    </location>
</feature>
<proteinExistence type="inferred from homology"/>
<reference evidence="14 15" key="2">
    <citation type="submission" date="2016-05" db="EMBL/GenBank/DDBJ databases">
        <authorList>
            <person name="Naeem Raeece"/>
        </authorList>
    </citation>
    <scope>NUCLEOTIDE SEQUENCE [LARGE SCALE GENOMIC DNA]</scope>
</reference>
<keyword evidence="9" id="KW-0175">Coiled coil</keyword>
<dbReference type="Proteomes" id="UP000078550">
    <property type="component" value="Unassembled WGS sequence"/>
</dbReference>
<feature type="coiled-coil region" evidence="9">
    <location>
        <begin position="378"/>
        <end position="426"/>
    </location>
</feature>
<dbReference type="EMBL" id="FLRD01000066">
    <property type="protein sequence ID" value="SBT34153.1"/>
    <property type="molecule type" value="Genomic_DNA"/>
</dbReference>
<reference evidence="12" key="1">
    <citation type="submission" date="2016-05" db="EMBL/GenBank/DDBJ databases">
        <authorList>
            <person name="Lavstsen T."/>
            <person name="Jespersen J.S."/>
        </authorList>
    </citation>
    <scope>NUCLEOTIDE SEQUENCE [LARGE SCALE GENOMIC DNA]</scope>
</reference>
<dbReference type="GO" id="GO:0009966">
    <property type="term" value="P:regulation of signal transduction"/>
    <property type="evidence" value="ECO:0007669"/>
    <property type="project" value="InterPro"/>
</dbReference>
<evidence type="ECO:0000256" key="8">
    <source>
        <dbReference type="ARBA" id="ARBA00023180"/>
    </source>
</evidence>